<dbReference type="SUPFAM" id="SSF53756">
    <property type="entry name" value="UDP-Glycosyltransferase/glycogen phosphorylase"/>
    <property type="match status" value="1"/>
</dbReference>
<keyword evidence="4" id="KW-1185">Reference proteome</keyword>
<protein>
    <submittedName>
        <fullName evidence="3">Glycosyltransferase involved in cell wall bisynthesis</fullName>
    </submittedName>
</protein>
<proteinExistence type="predicted"/>
<dbReference type="EMBL" id="LT629736">
    <property type="protein sequence ID" value="SDR80408.1"/>
    <property type="molecule type" value="Genomic_DNA"/>
</dbReference>
<dbReference type="RefSeq" id="WP_093391528.1">
    <property type="nucleotide sequence ID" value="NZ_LT629736.1"/>
</dbReference>
<dbReference type="Proteomes" id="UP000243207">
    <property type="component" value="Chromosome I"/>
</dbReference>
<dbReference type="GO" id="GO:1901135">
    <property type="term" value="P:carbohydrate derivative metabolic process"/>
    <property type="evidence" value="ECO:0007669"/>
    <property type="project" value="UniProtKB-ARBA"/>
</dbReference>
<dbReference type="InterPro" id="IPR028098">
    <property type="entry name" value="Glyco_trans_4-like_N"/>
</dbReference>
<dbReference type="CDD" id="cd03811">
    <property type="entry name" value="GT4_GT28_WabH-like"/>
    <property type="match status" value="1"/>
</dbReference>
<evidence type="ECO:0000313" key="4">
    <source>
        <dbReference type="Proteomes" id="UP000243207"/>
    </source>
</evidence>
<dbReference type="STRING" id="487184.SAMN05216421_0345"/>
<evidence type="ECO:0000313" key="3">
    <source>
        <dbReference type="EMBL" id="SDR80408.1"/>
    </source>
</evidence>
<evidence type="ECO:0000259" key="2">
    <source>
        <dbReference type="Pfam" id="PF13439"/>
    </source>
</evidence>
<dbReference type="Pfam" id="PF00534">
    <property type="entry name" value="Glycos_transf_1"/>
    <property type="match status" value="1"/>
</dbReference>
<evidence type="ECO:0000259" key="1">
    <source>
        <dbReference type="Pfam" id="PF00534"/>
    </source>
</evidence>
<gene>
    <name evidence="3" type="ORF">SAMN05216421_0345</name>
</gene>
<organism evidence="3 4">
    <name type="scientific">Halopseudomonas xinjiangensis</name>
    <dbReference type="NCBI Taxonomy" id="487184"/>
    <lineage>
        <taxon>Bacteria</taxon>
        <taxon>Pseudomonadati</taxon>
        <taxon>Pseudomonadota</taxon>
        <taxon>Gammaproteobacteria</taxon>
        <taxon>Pseudomonadales</taxon>
        <taxon>Pseudomonadaceae</taxon>
        <taxon>Halopseudomonas</taxon>
    </lineage>
</organism>
<dbReference type="Pfam" id="PF13439">
    <property type="entry name" value="Glyco_transf_4"/>
    <property type="match status" value="1"/>
</dbReference>
<feature type="domain" description="Glycosyl transferase family 1" evidence="1">
    <location>
        <begin position="182"/>
        <end position="319"/>
    </location>
</feature>
<feature type="domain" description="Glycosyltransferase subfamily 4-like N-terminal" evidence="2">
    <location>
        <begin position="55"/>
        <end position="172"/>
    </location>
</feature>
<dbReference type="AlphaFoldDB" id="A0A1H1M0N4"/>
<keyword evidence="3" id="KW-0808">Transferase</keyword>
<dbReference type="GO" id="GO:0016757">
    <property type="term" value="F:glycosyltransferase activity"/>
    <property type="evidence" value="ECO:0007669"/>
    <property type="project" value="InterPro"/>
</dbReference>
<name>A0A1H1M0N4_9GAMM</name>
<dbReference type="PANTHER" id="PTHR12526">
    <property type="entry name" value="GLYCOSYLTRANSFERASE"/>
    <property type="match status" value="1"/>
</dbReference>
<dbReference type="OrthoDB" id="9802525at2"/>
<dbReference type="Gene3D" id="3.40.50.2000">
    <property type="entry name" value="Glycogen Phosphorylase B"/>
    <property type="match status" value="2"/>
</dbReference>
<dbReference type="InterPro" id="IPR001296">
    <property type="entry name" value="Glyco_trans_1"/>
</dbReference>
<accession>A0A1H1M0N4</accession>
<sequence length="373" mass="41558">MTSSNELRVLQFCYGYEGPYLDSARQYASLFTGTPYKVTTVFLTGRSNAAVASACNCDEVLFMEYSSRTVRGFKLKAIREFRKIAATRDFRLCITHRTKPGYIACMATELPIISVHHTYGDFKRLSRKLYSRAFRHRLNLLAVSDSIKADILSSIPGWPEERIHTLYNRIDVAAIKHALYPRDDARERLGIAQDAWVVGHVGRLHPDKDQATLLRGFAAAKPNLPLKSVLVMCGTGRLEHELKGLASQLNISDQVIFTGQIHDARRLFKAFDVFVLSSSREPFGMVLLEAMAAGVPLISSDGGGAPEVVDDCGQQFTAKDALSLAASMVTASEYSQTELERLRAGMEQRLQQRFSDDAARNRFWSLPALLGVE</sequence>
<reference evidence="4" key="1">
    <citation type="submission" date="2016-10" db="EMBL/GenBank/DDBJ databases">
        <authorList>
            <person name="Varghese N."/>
            <person name="Submissions S."/>
        </authorList>
    </citation>
    <scope>NUCLEOTIDE SEQUENCE [LARGE SCALE GENOMIC DNA]</scope>
    <source>
        <strain evidence="4">NRRL B-51270</strain>
    </source>
</reference>
<dbReference type="PANTHER" id="PTHR12526:SF637">
    <property type="entry name" value="GLYCOSYLTRANSFERASE EPSF-RELATED"/>
    <property type="match status" value="1"/>
</dbReference>